<dbReference type="PATRIC" id="fig|1353534.3.peg.3694"/>
<comment type="caution">
    <text evidence="1">The sequence shown here is derived from an EMBL/GenBank/DDBJ whole genome shotgun (WGS) entry which is preliminary data.</text>
</comment>
<keyword evidence="2" id="KW-1185">Reference proteome</keyword>
<evidence type="ECO:0000313" key="2">
    <source>
        <dbReference type="Proteomes" id="UP000093954"/>
    </source>
</evidence>
<accession>A0A1A6AIX5</accession>
<dbReference type="AlphaFoldDB" id="A0A1A6AIX5"/>
<evidence type="ECO:0000313" key="1">
    <source>
        <dbReference type="EMBL" id="OBR90025.1"/>
    </source>
</evidence>
<dbReference type="EMBL" id="LROS01000075">
    <property type="protein sequence ID" value="OBR90025.1"/>
    <property type="molecule type" value="Genomic_DNA"/>
</dbReference>
<name>A0A1A6AIX5_9CLOT</name>
<organism evidence="1 2">
    <name type="scientific">Clostridium ragsdalei P11</name>
    <dbReference type="NCBI Taxonomy" id="1353534"/>
    <lineage>
        <taxon>Bacteria</taxon>
        <taxon>Bacillati</taxon>
        <taxon>Bacillota</taxon>
        <taxon>Clostridia</taxon>
        <taxon>Eubacteriales</taxon>
        <taxon>Clostridiaceae</taxon>
        <taxon>Clostridium</taxon>
    </lineage>
</organism>
<reference evidence="1 2" key="1">
    <citation type="journal article" date="2012" name="Front. Microbiol.">
        <title>Draft Genome Sequence of the Virulent Strain 01-B526 of the Fish Pathogen Aeromonas salmonicida.</title>
        <authorList>
            <person name="Charette S.J."/>
            <person name="Brochu F."/>
            <person name="Boyle B."/>
            <person name="Filion G."/>
            <person name="Tanaka K.H."/>
            <person name="Derome N."/>
        </authorList>
    </citation>
    <scope>NUCLEOTIDE SEQUENCE [LARGE SCALE GENOMIC DNA]</scope>
    <source>
        <strain evidence="1 2">P11</strain>
    </source>
</reference>
<protein>
    <submittedName>
        <fullName evidence="1">Uncharacterized protein</fullName>
    </submittedName>
</protein>
<dbReference type="Proteomes" id="UP000093954">
    <property type="component" value="Unassembled WGS sequence"/>
</dbReference>
<proteinExistence type="predicted"/>
<sequence>MKLHEYLSQLDIRAIEIIGNNLEVIDNYDMKEKFSKSYMIKLIVNDRLLNANYLYKLLDNKAKVEFDYEVLENIKKITFGINVKNQNNIDQLAKCGLIFDGQHIPEDLRKLLINRYRKELVVNLKNPVIYNKHTPFLKLILFVSRIYYNEKVLINTGKLYNYNYKKIIISYLLSKNLITYVENKYITLNINNYDSWIKGKKGIINEFYSYFFKSKSKLKVKELFYRLMSIQVNIEEWIDVKKIKWLLKEYTEEVSFALEIGLIIKCKEDEEYIQLSNEVWNMFSKDTFDKYNNEEIVITPDSEVFISYKDDPLFILMMSQFGKLKNEISNDDYFLVFDISVSSVKSSQIGDYTYKKFLRNLKTRCNNIPDLVCEQLIEVNKKTVSEN</sequence>
<gene>
    <name evidence="1" type="ORF">CLRAG_36170</name>
</gene>
<dbReference type="RefSeq" id="WP_065079675.1">
    <property type="nucleotide sequence ID" value="NZ_LROS01000075.1"/>
</dbReference>